<dbReference type="SMART" id="SM00448">
    <property type="entry name" value="REC"/>
    <property type="match status" value="1"/>
</dbReference>
<dbReference type="Gene3D" id="3.40.50.2300">
    <property type="match status" value="1"/>
</dbReference>
<dbReference type="GO" id="GO:0006935">
    <property type="term" value="P:chemotaxis"/>
    <property type="evidence" value="ECO:0007669"/>
    <property type="project" value="InterPro"/>
</dbReference>
<dbReference type="PANTHER" id="PTHR47233:SF3">
    <property type="entry name" value="CHEMOTAXIS PROTEIN CHEV"/>
    <property type="match status" value="1"/>
</dbReference>
<evidence type="ECO:0000313" key="2">
    <source>
        <dbReference type="Proteomes" id="UP000029558"/>
    </source>
</evidence>
<dbReference type="RefSeq" id="WP_027243041.1">
    <property type="nucleotide sequence ID" value="NZ_CP012508.1"/>
</dbReference>
<dbReference type="Pfam" id="PF00072">
    <property type="entry name" value="Response_reg"/>
    <property type="match status" value="1"/>
</dbReference>
<evidence type="ECO:0000313" key="1">
    <source>
        <dbReference type="EMBL" id="ALB22838.1"/>
    </source>
</evidence>
<dbReference type="InterPro" id="IPR011006">
    <property type="entry name" value="CheY-like_superfamily"/>
</dbReference>
<dbReference type="SUPFAM" id="SSF50341">
    <property type="entry name" value="CheW-like"/>
    <property type="match status" value="1"/>
</dbReference>
<dbReference type="InterPro" id="IPR036061">
    <property type="entry name" value="CheW-like_dom_sf"/>
</dbReference>
<dbReference type="PANTHER" id="PTHR47233">
    <property type="entry name" value="CHEMOTAXIS PROTEIN CHEV"/>
    <property type="match status" value="1"/>
</dbReference>
<dbReference type="SUPFAM" id="SSF52172">
    <property type="entry name" value="CheY-like"/>
    <property type="match status" value="1"/>
</dbReference>
<protein>
    <submittedName>
        <fullName evidence="1">Response regulator</fullName>
    </submittedName>
</protein>
<dbReference type="PROSITE" id="PS50851">
    <property type="entry name" value="CHEW"/>
    <property type="match status" value="1"/>
</dbReference>
<organism evidence="1 2">
    <name type="scientific">Piscirickettsia salmonis</name>
    <dbReference type="NCBI Taxonomy" id="1238"/>
    <lineage>
        <taxon>Bacteria</taxon>
        <taxon>Pseudomonadati</taxon>
        <taxon>Pseudomonadota</taxon>
        <taxon>Gammaproteobacteria</taxon>
        <taxon>Thiotrichales</taxon>
        <taxon>Piscirickettsiaceae</taxon>
        <taxon>Piscirickettsia</taxon>
    </lineage>
</organism>
<dbReference type="InterPro" id="IPR002545">
    <property type="entry name" value="CheW-lke_dom"/>
</dbReference>
<sequence>MRANLLENIDSRTKLVGRNRFEALVFSIYGRQYAINVFKVREVLHLPELAVLPESHPAVLGVVHIRNQSLAVIDTCQAIFAKKTIDPLSGILIVTEYNHSVQGFLVHEVHHIINATWENVIAAPEATGKDKYITSVLKINEEGATSLIQVIDVEKVIYEIHPAQYDIKVSTNTLENVVIEQAPHYTALVVDDSLIARKQVKKALDTIGVKSILMRNGREALDYLINVLPGAGGDITQKYLMVIADVEMPEIDGYAFIKACREHPGLKNLFIILNTSITGVFNKNDIQQTDCNEFIGKVNPQKIIECARIQILNRVGQ</sequence>
<dbReference type="AlphaFoldDB" id="A0A1L6TBX3"/>
<gene>
    <name evidence="1" type="ORF">KU39_1656</name>
</gene>
<dbReference type="OrthoDB" id="9811749at2"/>
<accession>A0A1L6TBX3</accession>
<dbReference type="GO" id="GO:0000160">
    <property type="term" value="P:phosphorelay signal transduction system"/>
    <property type="evidence" value="ECO:0007669"/>
    <property type="project" value="InterPro"/>
</dbReference>
<dbReference type="InterPro" id="IPR001789">
    <property type="entry name" value="Sig_transdc_resp-reg_receiver"/>
</dbReference>
<dbReference type="Proteomes" id="UP000029558">
    <property type="component" value="Chromosome"/>
</dbReference>
<proteinExistence type="predicted"/>
<dbReference type="Gene3D" id="2.40.50.180">
    <property type="entry name" value="CheA-289, Domain 4"/>
    <property type="match status" value="1"/>
</dbReference>
<dbReference type="Pfam" id="PF01584">
    <property type="entry name" value="CheW"/>
    <property type="match status" value="1"/>
</dbReference>
<dbReference type="EMBL" id="CP012508">
    <property type="protein sequence ID" value="ALB22838.1"/>
    <property type="molecule type" value="Genomic_DNA"/>
</dbReference>
<dbReference type="InterPro" id="IPR024181">
    <property type="entry name" value="Chemotax_regulator_CheV"/>
</dbReference>
<name>A0A1L6TBX3_PISSA</name>
<dbReference type="Gene3D" id="2.30.30.40">
    <property type="entry name" value="SH3 Domains"/>
    <property type="match status" value="1"/>
</dbReference>
<reference evidence="1 2" key="1">
    <citation type="journal article" date="2014" name="Genome Announc.">
        <title>Comparative Genome Analysis of Two Isolates of the Fish Pathogen Piscirickettsia salmonis from Different Hosts Reveals Major Differences in Virulence-Associated Secretion Systems.</title>
        <authorList>
            <person name="Bohle H."/>
            <person name="Henriquez P."/>
            <person name="Grothusen H."/>
            <person name="Navas E."/>
            <person name="Sandoval A."/>
            <person name="Bustamante F."/>
            <person name="Bustos P."/>
            <person name="Mancilla M."/>
        </authorList>
    </citation>
    <scope>NUCLEOTIDE SEQUENCE [LARGE SCALE GENOMIC DNA]</scope>
    <source>
        <strain evidence="2">B1-32597</strain>
    </source>
</reference>
<dbReference type="PROSITE" id="PS50110">
    <property type="entry name" value="RESPONSE_REGULATORY"/>
    <property type="match status" value="1"/>
</dbReference>
<dbReference type="SMART" id="SM00260">
    <property type="entry name" value="CheW"/>
    <property type="match status" value="1"/>
</dbReference>
<dbReference type="PIRSF" id="PIRSF002867">
    <property type="entry name" value="CheV"/>
    <property type="match status" value="1"/>
</dbReference>